<reference evidence="3 4" key="1">
    <citation type="submission" date="2018-01" db="EMBL/GenBank/DDBJ databases">
        <title>Halomonas endophytica sp. nov., isolated from storage liquid in the stems of Populus euphratica.</title>
        <authorList>
            <person name="Chen C."/>
        </authorList>
    </citation>
    <scope>NUCLEOTIDE SEQUENCE [LARGE SCALE GENOMIC DNA]</scope>
    <source>
        <strain evidence="3 4">DSM 26881</strain>
    </source>
</reference>
<dbReference type="PANTHER" id="PTHR36505">
    <property type="entry name" value="BLR1072 PROTEIN"/>
    <property type="match status" value="1"/>
</dbReference>
<dbReference type="SUPFAM" id="SSF50346">
    <property type="entry name" value="PRC-barrel domain"/>
    <property type="match status" value="1"/>
</dbReference>
<evidence type="ECO:0000259" key="2">
    <source>
        <dbReference type="Pfam" id="PF05239"/>
    </source>
</evidence>
<name>A0A2N7TPI1_9GAMM</name>
<dbReference type="EMBL" id="PNRE01000036">
    <property type="protein sequence ID" value="PMR70097.1"/>
    <property type="molecule type" value="Genomic_DNA"/>
</dbReference>
<organism evidence="3 4">
    <name type="scientific">Halomonas heilongjiangensis</name>
    <dbReference type="NCBI Taxonomy" id="1387883"/>
    <lineage>
        <taxon>Bacteria</taxon>
        <taxon>Pseudomonadati</taxon>
        <taxon>Pseudomonadota</taxon>
        <taxon>Gammaproteobacteria</taxon>
        <taxon>Oceanospirillales</taxon>
        <taxon>Halomonadaceae</taxon>
        <taxon>Halomonas</taxon>
    </lineage>
</organism>
<evidence type="ECO:0000313" key="4">
    <source>
        <dbReference type="Proteomes" id="UP000235346"/>
    </source>
</evidence>
<gene>
    <name evidence="3" type="ORF">C1H66_08385</name>
</gene>
<proteinExistence type="predicted"/>
<keyword evidence="4" id="KW-1185">Reference proteome</keyword>
<feature type="domain" description="PRC-barrel" evidence="2">
    <location>
        <begin position="51"/>
        <end position="129"/>
    </location>
</feature>
<dbReference type="InterPro" id="IPR027275">
    <property type="entry name" value="PRC-brl_dom"/>
</dbReference>
<sequence length="139" mass="15038">MKKLTALILSAAFVPALALSTAAMAEDHGDMQADAEQHAGEQQMSSKPAGAFYADDVIGKTVKHRGSDEDVGEIQDLVIGEDGRLIGVVVKSGGFLGLGEEDIGLGWDHIEHTMEDDESVFYTDIDEETLRNSPKYERD</sequence>
<dbReference type="Proteomes" id="UP000235346">
    <property type="component" value="Unassembled WGS sequence"/>
</dbReference>
<keyword evidence="1" id="KW-0732">Signal</keyword>
<dbReference type="OrthoDB" id="6366681at2"/>
<comment type="caution">
    <text evidence="3">The sequence shown here is derived from an EMBL/GenBank/DDBJ whole genome shotgun (WGS) entry which is preliminary data.</text>
</comment>
<feature type="chain" id="PRO_5014957645" evidence="1">
    <location>
        <begin position="26"/>
        <end position="139"/>
    </location>
</feature>
<accession>A0A2N7TPI1</accession>
<dbReference type="AlphaFoldDB" id="A0A2N7TPI1"/>
<protein>
    <submittedName>
        <fullName evidence="3">Photosystem reaction center protein H</fullName>
    </submittedName>
</protein>
<evidence type="ECO:0000256" key="1">
    <source>
        <dbReference type="SAM" id="SignalP"/>
    </source>
</evidence>
<dbReference type="Gene3D" id="2.30.30.240">
    <property type="entry name" value="PRC-barrel domain"/>
    <property type="match status" value="1"/>
</dbReference>
<dbReference type="PANTHER" id="PTHR36505:SF1">
    <property type="entry name" value="BLR1072 PROTEIN"/>
    <property type="match status" value="1"/>
</dbReference>
<dbReference type="RefSeq" id="WP_102627437.1">
    <property type="nucleotide sequence ID" value="NZ_PDOH01000001.1"/>
</dbReference>
<dbReference type="Pfam" id="PF05239">
    <property type="entry name" value="PRC"/>
    <property type="match status" value="1"/>
</dbReference>
<dbReference type="InterPro" id="IPR011033">
    <property type="entry name" value="PRC_barrel-like_sf"/>
</dbReference>
<feature type="signal peptide" evidence="1">
    <location>
        <begin position="1"/>
        <end position="25"/>
    </location>
</feature>
<evidence type="ECO:0000313" key="3">
    <source>
        <dbReference type="EMBL" id="PMR70097.1"/>
    </source>
</evidence>